<dbReference type="InterPro" id="IPR006342">
    <property type="entry name" value="FkbM_mtfrase"/>
</dbReference>
<keyword evidence="2" id="KW-0489">Methyltransferase</keyword>
<dbReference type="NCBIfam" id="TIGR01444">
    <property type="entry name" value="fkbM_fam"/>
    <property type="match status" value="1"/>
</dbReference>
<dbReference type="Proteomes" id="UP001218362">
    <property type="component" value="Chromosome"/>
</dbReference>
<evidence type="ECO:0000259" key="1">
    <source>
        <dbReference type="Pfam" id="PF05050"/>
    </source>
</evidence>
<dbReference type="AlphaFoldDB" id="A0AAJ5X7L3"/>
<dbReference type="Gene3D" id="3.40.50.150">
    <property type="entry name" value="Vaccinia Virus protein VP39"/>
    <property type="match status" value="1"/>
</dbReference>
<sequence length="292" mass="31245">MNLFGLLRFITSHPLNRDAPLKAVGRFVRWQLASRLISAPVALPFVDDTRLLVERGMTGATGNWYSGLHEPDDMAFVLHALRPDDLFVDIGANVGSYTVLAAGVVGAHAISVEPLPATHARLQANVRLNGIEGLVETVCAGLSDAPGEIRFTSGLDTMNRVALPGENLPSVTVPVTTLDLLCGTRRPAVIKIDVEGHEMPVLGGGATVFASSDVQAVLMETNGSGERYGSSDDAIIARMREYGFTPCRYDWKSRAIEPAERGGQNTIFIRDVGAIQAKCRAAPARKLVNGSV</sequence>
<dbReference type="Pfam" id="PF05050">
    <property type="entry name" value="Methyltransf_21"/>
    <property type="match status" value="1"/>
</dbReference>
<evidence type="ECO:0000313" key="2">
    <source>
        <dbReference type="EMBL" id="WEK47322.1"/>
    </source>
</evidence>
<feature type="domain" description="Methyltransferase FkbM" evidence="1">
    <location>
        <begin position="89"/>
        <end position="244"/>
    </location>
</feature>
<dbReference type="PANTHER" id="PTHR34203">
    <property type="entry name" value="METHYLTRANSFERASE, FKBM FAMILY PROTEIN"/>
    <property type="match status" value="1"/>
</dbReference>
<organism evidence="2 3">
    <name type="scientific">Candidatus Andeanibacterium colombiense</name>
    <dbReference type="NCBI Taxonomy" id="3121345"/>
    <lineage>
        <taxon>Bacteria</taxon>
        <taxon>Pseudomonadati</taxon>
        <taxon>Pseudomonadota</taxon>
        <taxon>Alphaproteobacteria</taxon>
        <taxon>Sphingomonadales</taxon>
        <taxon>Sphingomonadaceae</taxon>
        <taxon>Candidatus Andeanibacterium</taxon>
    </lineage>
</organism>
<protein>
    <submittedName>
        <fullName evidence="2">FkbM family methyltransferase</fullName>
    </submittedName>
</protein>
<proteinExistence type="predicted"/>
<accession>A0AAJ5X7L3</accession>
<dbReference type="EMBL" id="CP119316">
    <property type="protein sequence ID" value="WEK47322.1"/>
    <property type="molecule type" value="Genomic_DNA"/>
</dbReference>
<evidence type="ECO:0000313" key="3">
    <source>
        <dbReference type="Proteomes" id="UP001218362"/>
    </source>
</evidence>
<gene>
    <name evidence="2" type="ORF">P0Y56_03285</name>
</gene>
<dbReference type="PANTHER" id="PTHR34203:SF15">
    <property type="entry name" value="SLL1173 PROTEIN"/>
    <property type="match status" value="1"/>
</dbReference>
<dbReference type="GO" id="GO:0032259">
    <property type="term" value="P:methylation"/>
    <property type="evidence" value="ECO:0007669"/>
    <property type="project" value="UniProtKB-KW"/>
</dbReference>
<name>A0AAJ5X7L3_9SPHN</name>
<dbReference type="InterPro" id="IPR052514">
    <property type="entry name" value="SAM-dependent_MTase"/>
</dbReference>
<dbReference type="GO" id="GO:0008168">
    <property type="term" value="F:methyltransferase activity"/>
    <property type="evidence" value="ECO:0007669"/>
    <property type="project" value="UniProtKB-KW"/>
</dbReference>
<reference evidence="2" key="1">
    <citation type="submission" date="2023-03" db="EMBL/GenBank/DDBJ databases">
        <title>Andean soil-derived lignocellulolytic bacterial consortium as a source of novel taxa and putative plastic-active enzymes.</title>
        <authorList>
            <person name="Diaz-Garcia L."/>
            <person name="Chuvochina M."/>
            <person name="Feuerriegel G."/>
            <person name="Bunk B."/>
            <person name="Sproer C."/>
            <person name="Streit W.R."/>
            <person name="Rodriguez L.M."/>
            <person name="Overmann J."/>
            <person name="Jimenez D.J."/>
        </authorList>
    </citation>
    <scope>NUCLEOTIDE SEQUENCE</scope>
    <source>
        <strain evidence="2">MAG 26</strain>
    </source>
</reference>
<keyword evidence="2" id="KW-0808">Transferase</keyword>
<dbReference type="SUPFAM" id="SSF53335">
    <property type="entry name" value="S-adenosyl-L-methionine-dependent methyltransferases"/>
    <property type="match status" value="1"/>
</dbReference>
<dbReference type="InterPro" id="IPR029063">
    <property type="entry name" value="SAM-dependent_MTases_sf"/>
</dbReference>
<dbReference type="KEGG" id="acob:P0Y56_03285"/>